<dbReference type="KEGG" id="coe:CP258_10635"/>
<dbReference type="RefSeq" id="WP_014523709.1">
    <property type="nucleotide sequence ID" value="NC_017945.3"/>
</dbReference>
<comment type="similarity">
    <text evidence="1">Belongs to the ROK (NagC/XylR) family.</text>
</comment>
<proteinExistence type="inferred from homology"/>
<gene>
    <name evidence="2" type="ORF">CP258_10635</name>
</gene>
<dbReference type="EMBL" id="CP003540">
    <property type="protein sequence ID" value="AFK17694.1"/>
    <property type="molecule type" value="Genomic_DNA"/>
</dbReference>
<name>A0AAU8Q517_CORPS</name>
<evidence type="ECO:0000313" key="2">
    <source>
        <dbReference type="EMBL" id="AFK17694.1"/>
    </source>
</evidence>
<reference evidence="2 3" key="1">
    <citation type="journal article" date="2013" name="J. Biotechnol.">
        <title>Genome sequence of Corynebacterium pseudotuberculosis biovar equi strain 258 and prediction of antigenic targets to improve biotechnological vaccine production.</title>
        <authorList>
            <person name="Soares S.C."/>
            <person name="Trost E."/>
            <person name="Ramos R.T."/>
            <person name="Carneiro A.R."/>
            <person name="Santos A.R."/>
            <person name="Pinto A.C."/>
            <person name="Barbosa E."/>
            <person name="Aburjaile F."/>
            <person name="Ali A."/>
            <person name="Diniz C.A."/>
            <person name="Hassan S.S."/>
            <person name="Fiaux K."/>
            <person name="Guimaraes L.C."/>
            <person name="Bakhtiar S.M."/>
            <person name="Pereira U."/>
            <person name="Almeida S.S."/>
            <person name="Abreu V.A."/>
            <person name="Rocha F.S."/>
            <person name="Dorella F.A."/>
            <person name="Miyoshi A."/>
            <person name="Silva A."/>
            <person name="Azevedo V."/>
            <person name="Tauch A."/>
        </authorList>
    </citation>
    <scope>NUCLEOTIDE SEQUENCE [LARGE SCALE GENOMIC DNA]</scope>
    <source>
        <strain evidence="2 3">258</strain>
    </source>
</reference>
<dbReference type="Gene3D" id="3.30.420.40">
    <property type="match status" value="2"/>
</dbReference>
<dbReference type="PANTHER" id="PTHR18964:SF149">
    <property type="entry name" value="BIFUNCTIONAL UDP-N-ACETYLGLUCOSAMINE 2-EPIMERASE_N-ACETYLMANNOSAMINE KINASE"/>
    <property type="match status" value="1"/>
</dbReference>
<dbReference type="InterPro" id="IPR043129">
    <property type="entry name" value="ATPase_NBD"/>
</dbReference>
<dbReference type="Pfam" id="PF00480">
    <property type="entry name" value="ROK"/>
    <property type="match status" value="1"/>
</dbReference>
<dbReference type="SUPFAM" id="SSF53067">
    <property type="entry name" value="Actin-like ATPase domain"/>
    <property type="match status" value="1"/>
</dbReference>
<dbReference type="Proteomes" id="UP000006465">
    <property type="component" value="Chromosome"/>
</dbReference>
<evidence type="ECO:0000313" key="3">
    <source>
        <dbReference type="Proteomes" id="UP000006465"/>
    </source>
</evidence>
<sequence length="311" mass="31755">MISAGNKVQTPVRIGVDIGGTKIAAGLVADANPTTVIEYRRRPTPASNVIQEVAGVIQELIDVSPTAVSSIGIGAPGVIDLIEGNVVSSGPTMQGWAGTKIADTLREQFPVPVAVHNDVRVMGLGESIYGAGQDFNNILFVSLGTGVGGALVRDGGLVASPHCTAGELRCLWGRLPDGSAALLESFASGPGLAASYNAHAENPAVDLHEIMTRYHAGEEYARGVIEEHLFACGVAIGGFISAIDVDAVVVGGGVGNIGDAIINPFARGLKEGAIPPLDAVPVIQAQLGTDAPIVGAAYLGKTQDQINKVSI</sequence>
<protein>
    <submittedName>
        <fullName evidence="2">ROK family protein</fullName>
    </submittedName>
</protein>
<dbReference type="InterPro" id="IPR000600">
    <property type="entry name" value="ROK"/>
</dbReference>
<dbReference type="PANTHER" id="PTHR18964">
    <property type="entry name" value="ROK (REPRESSOR, ORF, KINASE) FAMILY"/>
    <property type="match status" value="1"/>
</dbReference>
<organism evidence="2 3">
    <name type="scientific">Corynebacterium pseudotuberculosis 258</name>
    <dbReference type="NCBI Taxonomy" id="1168865"/>
    <lineage>
        <taxon>Bacteria</taxon>
        <taxon>Bacillati</taxon>
        <taxon>Actinomycetota</taxon>
        <taxon>Actinomycetes</taxon>
        <taxon>Mycobacteriales</taxon>
        <taxon>Corynebacteriaceae</taxon>
        <taxon>Corynebacterium</taxon>
    </lineage>
</organism>
<evidence type="ECO:0000256" key="1">
    <source>
        <dbReference type="ARBA" id="ARBA00006479"/>
    </source>
</evidence>
<dbReference type="AlphaFoldDB" id="A0AAU8Q517"/>
<accession>A0AAU8Q517</accession>